<dbReference type="PANTHER" id="PTHR37816">
    <property type="entry name" value="YALI0E33011P"/>
    <property type="match status" value="1"/>
</dbReference>
<accession>A0AAP5H022</accession>
<dbReference type="InterPro" id="IPR027417">
    <property type="entry name" value="P-loop_NTPase"/>
</dbReference>
<organism evidence="1 2">
    <name type="scientific">Paenibacillus amylolyticus</name>
    <dbReference type="NCBI Taxonomy" id="1451"/>
    <lineage>
        <taxon>Bacteria</taxon>
        <taxon>Bacillati</taxon>
        <taxon>Bacillota</taxon>
        <taxon>Bacilli</taxon>
        <taxon>Bacillales</taxon>
        <taxon>Paenibacillaceae</taxon>
        <taxon>Paenibacillus</taxon>
    </lineage>
</organism>
<evidence type="ECO:0000313" key="2">
    <source>
        <dbReference type="Proteomes" id="UP001254832"/>
    </source>
</evidence>
<proteinExistence type="predicted"/>
<keyword evidence="1" id="KW-0418">Kinase</keyword>
<keyword evidence="1" id="KW-0808">Transferase</keyword>
<evidence type="ECO:0000313" key="1">
    <source>
        <dbReference type="EMBL" id="MDR6723660.1"/>
    </source>
</evidence>
<sequence>MRKIFIIGIVASGKTTLAKRLSNQLSIPWYELDNIVHHHTLVGRNKRTPKEQVEVIENIDRSGDWIFEGVDRESYNCLLDMADTIIFLDPPLWKRKIRILTRYIKQNLGLERCDYKPDIAMLKMMYTWTSNFEHNRPAFEAKLNLYSHKVTRVTNSEALDKVLRNERVVEDSEGVIHG</sequence>
<gene>
    <name evidence="1" type="ORF">J2W91_002122</name>
</gene>
<comment type="caution">
    <text evidence="1">The sequence shown here is derived from an EMBL/GenBank/DDBJ whole genome shotgun (WGS) entry which is preliminary data.</text>
</comment>
<dbReference type="Proteomes" id="UP001254832">
    <property type="component" value="Unassembled WGS sequence"/>
</dbReference>
<dbReference type="GO" id="GO:0016301">
    <property type="term" value="F:kinase activity"/>
    <property type="evidence" value="ECO:0007669"/>
    <property type="project" value="UniProtKB-KW"/>
</dbReference>
<name>A0AAP5H022_PAEAM</name>
<dbReference type="RefSeq" id="WP_310139086.1">
    <property type="nucleotide sequence ID" value="NZ_JAVDTR010000005.1"/>
</dbReference>
<dbReference type="EMBL" id="JAVDTR010000005">
    <property type="protein sequence ID" value="MDR6723660.1"/>
    <property type="molecule type" value="Genomic_DNA"/>
</dbReference>
<dbReference type="Gene3D" id="3.40.50.300">
    <property type="entry name" value="P-loop containing nucleotide triphosphate hydrolases"/>
    <property type="match status" value="1"/>
</dbReference>
<dbReference type="AlphaFoldDB" id="A0AAP5H022"/>
<dbReference type="PANTHER" id="PTHR37816:SF2">
    <property type="entry name" value="DNA TOPOLOGY MODULATION PROTEIN FLAR-RELATED PROTEIN"/>
    <property type="match status" value="1"/>
</dbReference>
<dbReference type="SUPFAM" id="SSF52540">
    <property type="entry name" value="P-loop containing nucleoside triphosphate hydrolases"/>
    <property type="match status" value="1"/>
</dbReference>
<reference evidence="1" key="1">
    <citation type="submission" date="2023-07" db="EMBL/GenBank/DDBJ databases">
        <title>Sorghum-associated microbial communities from plants grown in Nebraska, USA.</title>
        <authorList>
            <person name="Schachtman D."/>
        </authorList>
    </citation>
    <scope>NUCLEOTIDE SEQUENCE</scope>
    <source>
        <strain evidence="1">BE80</strain>
    </source>
</reference>
<protein>
    <submittedName>
        <fullName evidence="1">Adenylate kinase family enzyme</fullName>
    </submittedName>
</protein>
<dbReference type="InterPro" id="IPR052922">
    <property type="entry name" value="Cytidylate_Kinase-2"/>
</dbReference>